<keyword evidence="2" id="KW-1185">Reference proteome</keyword>
<sequence length="40" mass="4595">MHITCVVQNPRSTVRVILPVARTYWHKKFRADVIRCAAAS</sequence>
<name>A0A2L2XF20_9FIRM</name>
<organism evidence="1 2">
    <name type="scientific">Desulfocucumis palustris</name>
    <dbReference type="NCBI Taxonomy" id="1898651"/>
    <lineage>
        <taxon>Bacteria</taxon>
        <taxon>Bacillati</taxon>
        <taxon>Bacillota</taxon>
        <taxon>Clostridia</taxon>
        <taxon>Eubacteriales</taxon>
        <taxon>Desulfocucumaceae</taxon>
        <taxon>Desulfocucumis</taxon>
    </lineage>
</organism>
<reference evidence="2" key="1">
    <citation type="submission" date="2018-02" db="EMBL/GenBank/DDBJ databases">
        <title>Genome sequence of Desulfocucumis palustris strain NAW-5.</title>
        <authorList>
            <person name="Watanabe M."/>
            <person name="Kojima H."/>
            <person name="Fukui M."/>
        </authorList>
    </citation>
    <scope>NUCLEOTIDE SEQUENCE [LARGE SCALE GENOMIC DNA]</scope>
    <source>
        <strain evidence="2">NAW-5</strain>
    </source>
</reference>
<dbReference type="Proteomes" id="UP000239549">
    <property type="component" value="Unassembled WGS sequence"/>
</dbReference>
<evidence type="ECO:0000313" key="1">
    <source>
        <dbReference type="EMBL" id="GBF34750.1"/>
    </source>
</evidence>
<accession>A0A2L2XF20</accession>
<evidence type="ECO:0000313" key="2">
    <source>
        <dbReference type="Proteomes" id="UP000239549"/>
    </source>
</evidence>
<protein>
    <submittedName>
        <fullName evidence="1">Uncharacterized protein</fullName>
    </submittedName>
</protein>
<gene>
    <name evidence="1" type="ORF">DCCM_3870</name>
</gene>
<dbReference type="EMBL" id="BFAV01000150">
    <property type="protein sequence ID" value="GBF34750.1"/>
    <property type="molecule type" value="Genomic_DNA"/>
</dbReference>
<proteinExistence type="predicted"/>
<comment type="caution">
    <text evidence="1">The sequence shown here is derived from an EMBL/GenBank/DDBJ whole genome shotgun (WGS) entry which is preliminary data.</text>
</comment>
<dbReference type="AlphaFoldDB" id="A0A2L2XF20"/>